<evidence type="ECO:0000313" key="4">
    <source>
        <dbReference type="EMBL" id="ACA86680.1"/>
    </source>
</evidence>
<dbReference type="KEGG" id="swd:Swoo_2402"/>
<dbReference type="GO" id="GO:0016020">
    <property type="term" value="C:membrane"/>
    <property type="evidence" value="ECO:0007669"/>
    <property type="project" value="TreeGrafter"/>
</dbReference>
<dbReference type="PANTHER" id="PTHR44196:SF1">
    <property type="entry name" value="DEHYDROGENASE_REDUCTASE SDR FAMILY MEMBER 7B"/>
    <property type="match status" value="1"/>
</dbReference>
<dbReference type="RefSeq" id="WP_012325022.1">
    <property type="nucleotide sequence ID" value="NC_010506.1"/>
</dbReference>
<evidence type="ECO:0000256" key="1">
    <source>
        <dbReference type="ARBA" id="ARBA00006484"/>
    </source>
</evidence>
<dbReference type="STRING" id="392500.Swoo_2402"/>
<dbReference type="Proteomes" id="UP000002168">
    <property type="component" value="Chromosome"/>
</dbReference>
<evidence type="ECO:0000256" key="3">
    <source>
        <dbReference type="RuleBase" id="RU000363"/>
    </source>
</evidence>
<proteinExistence type="inferred from homology"/>
<evidence type="ECO:0000256" key="2">
    <source>
        <dbReference type="ARBA" id="ARBA00023002"/>
    </source>
</evidence>
<dbReference type="EMBL" id="CP000961">
    <property type="protein sequence ID" value="ACA86680.1"/>
    <property type="molecule type" value="Genomic_DNA"/>
</dbReference>
<dbReference type="AlphaFoldDB" id="B1KFX3"/>
<organism evidence="4 5">
    <name type="scientific">Shewanella woodyi (strain ATCC 51908 / MS32)</name>
    <dbReference type="NCBI Taxonomy" id="392500"/>
    <lineage>
        <taxon>Bacteria</taxon>
        <taxon>Pseudomonadati</taxon>
        <taxon>Pseudomonadota</taxon>
        <taxon>Gammaproteobacteria</taxon>
        <taxon>Alteromonadales</taxon>
        <taxon>Shewanellaceae</taxon>
        <taxon>Shewanella</taxon>
    </lineage>
</organism>
<keyword evidence="5" id="KW-1185">Reference proteome</keyword>
<name>B1KFX3_SHEWM</name>
<dbReference type="PROSITE" id="PS00061">
    <property type="entry name" value="ADH_SHORT"/>
    <property type="match status" value="1"/>
</dbReference>
<dbReference type="InterPro" id="IPR020904">
    <property type="entry name" value="Sc_DH/Rdtase_CS"/>
</dbReference>
<sequence precursor="true">MKLSNAKGKLAVITGGSSGLGYAIAKELASKGFDLLLVARNEAQLKEASSKLIADSGVKVHTTSVDVSKEEDVLSLKETVRSLAPCADIIVNSAGIVSGGFLVDTPLAEWDRLYNVNVRGLVSVLKSLLPDMIEQGGSDGQERHIVNIASAAAYTATGGMSAYGSTKAGVLALSESLAHEVAPSHVGVTTVCPEFVKTPIGSKVMLFGRMDNARSKRIIEKMFDRSTITTDELAVKVLKAITSGKLVVPAGKQATIAYHFKRVMPVRFFKMIDKALRF</sequence>
<dbReference type="PRINTS" id="PR00080">
    <property type="entry name" value="SDRFAMILY"/>
</dbReference>
<accession>B1KFX3</accession>
<dbReference type="PRINTS" id="PR00081">
    <property type="entry name" value="GDHRDH"/>
</dbReference>
<gene>
    <name evidence="4" type="ordered locus">Swoo_2402</name>
</gene>
<evidence type="ECO:0000313" key="5">
    <source>
        <dbReference type="Proteomes" id="UP000002168"/>
    </source>
</evidence>
<dbReference type="GO" id="GO:0016491">
    <property type="term" value="F:oxidoreductase activity"/>
    <property type="evidence" value="ECO:0007669"/>
    <property type="project" value="UniProtKB-KW"/>
</dbReference>
<dbReference type="InterPro" id="IPR002347">
    <property type="entry name" value="SDR_fam"/>
</dbReference>
<dbReference type="CDD" id="cd05233">
    <property type="entry name" value="SDR_c"/>
    <property type="match status" value="1"/>
</dbReference>
<dbReference type="Pfam" id="PF00106">
    <property type="entry name" value="adh_short"/>
    <property type="match status" value="1"/>
</dbReference>
<dbReference type="Gene3D" id="3.40.50.720">
    <property type="entry name" value="NAD(P)-binding Rossmann-like Domain"/>
    <property type="match status" value="1"/>
</dbReference>
<dbReference type="InterPro" id="IPR036291">
    <property type="entry name" value="NAD(P)-bd_dom_sf"/>
</dbReference>
<comment type="similarity">
    <text evidence="1 3">Belongs to the short-chain dehydrogenases/reductases (SDR) family.</text>
</comment>
<keyword evidence="2" id="KW-0560">Oxidoreductase</keyword>
<dbReference type="PANTHER" id="PTHR44196">
    <property type="entry name" value="DEHYDROGENASE/REDUCTASE SDR FAMILY MEMBER 7B"/>
    <property type="match status" value="1"/>
</dbReference>
<reference evidence="4 5" key="1">
    <citation type="submission" date="2008-02" db="EMBL/GenBank/DDBJ databases">
        <title>Complete sequence of Shewanella woodyi ATCC 51908.</title>
        <authorList>
            <consortium name="US DOE Joint Genome Institute"/>
            <person name="Copeland A."/>
            <person name="Lucas S."/>
            <person name="Lapidus A."/>
            <person name="Glavina del Rio T."/>
            <person name="Dalin E."/>
            <person name="Tice H."/>
            <person name="Bruce D."/>
            <person name="Goodwin L."/>
            <person name="Pitluck S."/>
            <person name="Sims D."/>
            <person name="Brettin T."/>
            <person name="Detter J.C."/>
            <person name="Han C."/>
            <person name="Kuske C.R."/>
            <person name="Schmutz J."/>
            <person name="Larimer F."/>
            <person name="Land M."/>
            <person name="Hauser L."/>
            <person name="Kyrpides N."/>
            <person name="Lykidis A."/>
            <person name="Zhao J.-S."/>
            <person name="Richardson P."/>
        </authorList>
    </citation>
    <scope>NUCLEOTIDE SEQUENCE [LARGE SCALE GENOMIC DNA]</scope>
    <source>
        <strain evidence="5">ATCC 51908 / MS32</strain>
    </source>
</reference>
<dbReference type="HOGENOM" id="CLU_010194_2_1_6"/>
<protein>
    <submittedName>
        <fullName evidence="4">Short-chain dehydrogenase/reductase SDR</fullName>
    </submittedName>
</protein>
<dbReference type="eggNOG" id="COG0300">
    <property type="taxonomic scope" value="Bacteria"/>
</dbReference>
<dbReference type="SUPFAM" id="SSF51735">
    <property type="entry name" value="NAD(P)-binding Rossmann-fold domains"/>
    <property type="match status" value="1"/>
</dbReference>